<evidence type="ECO:0000313" key="2">
    <source>
        <dbReference type="EMBL" id="TFK83114.1"/>
    </source>
</evidence>
<feature type="region of interest" description="Disordered" evidence="1">
    <location>
        <begin position="1"/>
        <end position="100"/>
    </location>
</feature>
<feature type="compositionally biased region" description="Low complexity" evidence="1">
    <location>
        <begin position="752"/>
        <end position="778"/>
    </location>
</feature>
<feature type="region of interest" description="Disordered" evidence="1">
    <location>
        <begin position="589"/>
        <end position="720"/>
    </location>
</feature>
<dbReference type="AlphaFoldDB" id="A0A5C3P0F8"/>
<dbReference type="Proteomes" id="UP000308197">
    <property type="component" value="Unassembled WGS sequence"/>
</dbReference>
<feature type="compositionally biased region" description="Polar residues" evidence="1">
    <location>
        <begin position="328"/>
        <end position="353"/>
    </location>
</feature>
<feature type="compositionally biased region" description="Polar residues" evidence="1">
    <location>
        <begin position="362"/>
        <end position="374"/>
    </location>
</feature>
<evidence type="ECO:0000313" key="3">
    <source>
        <dbReference type="Proteomes" id="UP000308197"/>
    </source>
</evidence>
<feature type="compositionally biased region" description="Basic and acidic residues" evidence="1">
    <location>
        <begin position="704"/>
        <end position="718"/>
    </location>
</feature>
<accession>A0A5C3P0F8</accession>
<feature type="compositionally biased region" description="Basic residues" evidence="1">
    <location>
        <begin position="497"/>
        <end position="512"/>
    </location>
</feature>
<feature type="region of interest" description="Disordered" evidence="1">
    <location>
        <begin position="220"/>
        <end position="257"/>
    </location>
</feature>
<dbReference type="EMBL" id="ML211420">
    <property type="protein sequence ID" value="TFK83114.1"/>
    <property type="molecule type" value="Genomic_DNA"/>
</dbReference>
<evidence type="ECO:0000256" key="1">
    <source>
        <dbReference type="SAM" id="MobiDB-lite"/>
    </source>
</evidence>
<feature type="compositionally biased region" description="Polar residues" evidence="1">
    <location>
        <begin position="620"/>
        <end position="653"/>
    </location>
</feature>
<feature type="region of interest" description="Disordered" evidence="1">
    <location>
        <begin position="128"/>
        <end position="173"/>
    </location>
</feature>
<feature type="compositionally biased region" description="Low complexity" evidence="1">
    <location>
        <begin position="418"/>
        <end position="429"/>
    </location>
</feature>
<proteinExistence type="predicted"/>
<feature type="region of interest" description="Disordered" evidence="1">
    <location>
        <begin position="405"/>
        <end position="574"/>
    </location>
</feature>
<feature type="region of interest" description="Disordered" evidence="1">
    <location>
        <begin position="321"/>
        <end position="389"/>
    </location>
</feature>
<sequence length="850" mass="90146">MLNRVLSRPFFFKRSSPSDPPDKPIKGGDGQPSSVSEDRHPAVPPASASSTEIGNIVARAARRVSMNFGVRGARSPSSRPHDETPRPSEPQLQSRASTSSSRLVIFQPYHDPTKHAHIVLEELDRPAAETVPDTSKQDTSGSFVLLDTSDTAIKPEDEDGDEEFTTPMLDTGDDALSAAESSVTDYGVPFLPPAVSSAAASPSHSQESLVFSIQPTQTGMLSDISEAEESSLDEVSVSREPPPASVQMPALSVEDPKRDLSFASFGSSYPSSTPYRDAATSPEAARSYCIRGGAQAIVEAVDDSSEYAPGSQLQVVATASDSVLPATPSRSSLVEEPVQTSDNVVHTESQSDVLTAEPLSSLEAQTVSTSQTPCAESLEGHQAIQASDTDQAICSPVSTLIPFPQARSEELSAPSPTVVESVAAESSSSQRDCAPTPFGATSVPANVSAPSREEGKNPSSASVTPAPYKRLRIGAPHTADRPNWALAPDEPAESKPMRTRQSRGRGRGRGRGRVTGSNAIPLGLRNRKESGAAPEEHSSHAPQALASAAYVREKSEATQPFVVQQRPPRALQDGPAQWLERIDSWLEESAQAPSSAIQHDTTSPCPTTSPAESLLPAASLTPNGHQGICSETSTGGLNPDASVSSSQFTQTPPTFGAALQASPHASPEVERLRDMLRNSGVQDAASSSSGGPVPQLQRQPSRNLDPRGRQQREFKGRDTIGIIRCAPPGVTGYVRQYTNGLSSHAFSERARQPQPRYPTATPPTTQQSTPTSIATSSTEQHRVDDSFMNSPSRGWDHTQASPSYSLREQNSVQSSAGAGIDGHGLPPRPPSFATPRTGRTRTLTAEPMRR</sequence>
<keyword evidence="3" id="KW-1185">Reference proteome</keyword>
<feature type="compositionally biased region" description="Polar residues" evidence="1">
    <location>
        <begin position="787"/>
        <end position="816"/>
    </location>
</feature>
<reference evidence="2 3" key="1">
    <citation type="journal article" date="2019" name="Nat. Ecol. Evol.">
        <title>Megaphylogeny resolves global patterns of mushroom evolution.</title>
        <authorList>
            <person name="Varga T."/>
            <person name="Krizsan K."/>
            <person name="Foldi C."/>
            <person name="Dima B."/>
            <person name="Sanchez-Garcia M."/>
            <person name="Sanchez-Ramirez S."/>
            <person name="Szollosi G.J."/>
            <person name="Szarkandi J.G."/>
            <person name="Papp V."/>
            <person name="Albert L."/>
            <person name="Andreopoulos W."/>
            <person name="Angelini C."/>
            <person name="Antonin V."/>
            <person name="Barry K.W."/>
            <person name="Bougher N.L."/>
            <person name="Buchanan P."/>
            <person name="Buyck B."/>
            <person name="Bense V."/>
            <person name="Catcheside P."/>
            <person name="Chovatia M."/>
            <person name="Cooper J."/>
            <person name="Damon W."/>
            <person name="Desjardin D."/>
            <person name="Finy P."/>
            <person name="Geml J."/>
            <person name="Haridas S."/>
            <person name="Hughes K."/>
            <person name="Justo A."/>
            <person name="Karasinski D."/>
            <person name="Kautmanova I."/>
            <person name="Kiss B."/>
            <person name="Kocsube S."/>
            <person name="Kotiranta H."/>
            <person name="LaButti K.M."/>
            <person name="Lechner B.E."/>
            <person name="Liimatainen K."/>
            <person name="Lipzen A."/>
            <person name="Lukacs Z."/>
            <person name="Mihaltcheva S."/>
            <person name="Morgado L.N."/>
            <person name="Niskanen T."/>
            <person name="Noordeloos M.E."/>
            <person name="Ohm R.A."/>
            <person name="Ortiz-Santana B."/>
            <person name="Ovrebo C."/>
            <person name="Racz N."/>
            <person name="Riley R."/>
            <person name="Savchenko A."/>
            <person name="Shiryaev A."/>
            <person name="Soop K."/>
            <person name="Spirin V."/>
            <person name="Szebenyi C."/>
            <person name="Tomsovsky M."/>
            <person name="Tulloss R.E."/>
            <person name="Uehling J."/>
            <person name="Grigoriev I.V."/>
            <person name="Vagvolgyi C."/>
            <person name="Papp T."/>
            <person name="Martin F.M."/>
            <person name="Miettinen O."/>
            <person name="Hibbett D.S."/>
            <person name="Nagy L.G."/>
        </authorList>
    </citation>
    <scope>NUCLEOTIDE SEQUENCE [LARGE SCALE GENOMIC DNA]</scope>
    <source>
        <strain evidence="2 3">HHB13444</strain>
    </source>
</reference>
<dbReference type="InParanoid" id="A0A5C3P0F8"/>
<protein>
    <submittedName>
        <fullName evidence="2">Uncharacterized protein</fullName>
    </submittedName>
</protein>
<feature type="compositionally biased region" description="Polar residues" evidence="1">
    <location>
        <begin position="591"/>
        <end position="611"/>
    </location>
</feature>
<feature type="compositionally biased region" description="Basic and acidic residues" evidence="1">
    <location>
        <begin position="667"/>
        <end position="676"/>
    </location>
</feature>
<feature type="compositionally biased region" description="Polar residues" evidence="1">
    <location>
        <begin position="90"/>
        <end position="100"/>
    </location>
</feature>
<feature type="compositionally biased region" description="Polar residues" evidence="1">
    <location>
        <begin position="132"/>
        <end position="142"/>
    </location>
</feature>
<feature type="compositionally biased region" description="Basic and acidic residues" evidence="1">
    <location>
        <begin position="526"/>
        <end position="539"/>
    </location>
</feature>
<name>A0A5C3P0F8_9APHY</name>
<feature type="compositionally biased region" description="Polar residues" evidence="1">
    <location>
        <begin position="679"/>
        <end position="702"/>
    </location>
</feature>
<organism evidence="2 3">
    <name type="scientific">Polyporus arcularius HHB13444</name>
    <dbReference type="NCBI Taxonomy" id="1314778"/>
    <lineage>
        <taxon>Eukaryota</taxon>
        <taxon>Fungi</taxon>
        <taxon>Dikarya</taxon>
        <taxon>Basidiomycota</taxon>
        <taxon>Agaricomycotina</taxon>
        <taxon>Agaricomycetes</taxon>
        <taxon>Polyporales</taxon>
        <taxon>Polyporaceae</taxon>
        <taxon>Polyporus</taxon>
    </lineage>
</organism>
<feature type="region of interest" description="Disordered" evidence="1">
    <location>
        <begin position="745"/>
        <end position="850"/>
    </location>
</feature>
<gene>
    <name evidence="2" type="ORF">K466DRAFT_273342</name>
</gene>